<reference evidence="1" key="2">
    <citation type="submission" date="2020-09" db="EMBL/GenBank/DDBJ databases">
        <authorList>
            <person name="Sun Q."/>
            <person name="Kim S."/>
        </authorList>
    </citation>
    <scope>NUCLEOTIDE SEQUENCE</scope>
    <source>
        <strain evidence="1">KCTC 12988</strain>
    </source>
</reference>
<reference evidence="1" key="1">
    <citation type="journal article" date="2014" name="Int. J. Syst. Evol. Microbiol.">
        <title>Complete genome sequence of Corynebacterium casei LMG S-19264T (=DSM 44701T), isolated from a smear-ripened cheese.</title>
        <authorList>
            <consortium name="US DOE Joint Genome Institute (JGI-PGF)"/>
            <person name="Walter F."/>
            <person name="Albersmeier A."/>
            <person name="Kalinowski J."/>
            <person name="Ruckert C."/>
        </authorList>
    </citation>
    <scope>NUCLEOTIDE SEQUENCE</scope>
    <source>
        <strain evidence="1">KCTC 12988</strain>
    </source>
</reference>
<protein>
    <recommendedName>
        <fullName evidence="3">Lipopolysaccharide-assembly</fullName>
    </recommendedName>
</protein>
<accession>A0A918WKY2</accession>
<dbReference type="AlphaFoldDB" id="A0A918WKY2"/>
<comment type="caution">
    <text evidence="1">The sequence shown here is derived from an EMBL/GenBank/DDBJ whole genome shotgun (WGS) entry which is preliminary data.</text>
</comment>
<proteinExistence type="predicted"/>
<dbReference type="Proteomes" id="UP000644507">
    <property type="component" value="Unassembled WGS sequence"/>
</dbReference>
<dbReference type="GO" id="GO:0019867">
    <property type="term" value="C:outer membrane"/>
    <property type="evidence" value="ECO:0007669"/>
    <property type="project" value="InterPro"/>
</dbReference>
<name>A0A918WKY2_9BACT</name>
<evidence type="ECO:0000313" key="2">
    <source>
        <dbReference type="Proteomes" id="UP000644507"/>
    </source>
</evidence>
<dbReference type="EMBL" id="BMXI01000009">
    <property type="protein sequence ID" value="GHC55842.1"/>
    <property type="molecule type" value="Genomic_DNA"/>
</dbReference>
<organism evidence="1 2">
    <name type="scientific">Roseibacillus persicicus</name>
    <dbReference type="NCBI Taxonomy" id="454148"/>
    <lineage>
        <taxon>Bacteria</taxon>
        <taxon>Pseudomonadati</taxon>
        <taxon>Verrucomicrobiota</taxon>
        <taxon>Verrucomicrobiia</taxon>
        <taxon>Verrucomicrobiales</taxon>
        <taxon>Verrucomicrobiaceae</taxon>
        <taxon>Roseibacillus</taxon>
    </lineage>
</organism>
<dbReference type="PROSITE" id="PS51257">
    <property type="entry name" value="PROKAR_LIPOPROTEIN"/>
    <property type="match status" value="1"/>
</dbReference>
<dbReference type="GO" id="GO:0043165">
    <property type="term" value="P:Gram-negative-bacterium-type cell outer membrane assembly"/>
    <property type="evidence" value="ECO:0007669"/>
    <property type="project" value="InterPro"/>
</dbReference>
<evidence type="ECO:0008006" key="3">
    <source>
        <dbReference type="Google" id="ProtNLM"/>
    </source>
</evidence>
<evidence type="ECO:0000313" key="1">
    <source>
        <dbReference type="EMBL" id="GHC55842.1"/>
    </source>
</evidence>
<gene>
    <name evidence="1" type="ORF">GCM10007100_23340</name>
</gene>
<keyword evidence="2" id="KW-1185">Reference proteome</keyword>
<dbReference type="RefSeq" id="WP_189570142.1">
    <property type="nucleotide sequence ID" value="NZ_BMXI01000009.1"/>
</dbReference>
<sequence>MRVVLSFILLAGTLLLSSCTGYQLGGTKPDAMAHVERIHVPLAKNLTQIPRAGAFVTNGVVDALVRDGSYRLGTADNADATLEVEFYQVDFDAIRTYEANRLRPEELSMKVSLKWKVIDSANPLKVLDSGVSSGRTSFFVDPNLQTAQQSAINDAIQRASISLVARLADGF</sequence>